<proteinExistence type="inferred from homology"/>
<dbReference type="InterPro" id="IPR045093">
    <property type="entry name" value="Cullin"/>
</dbReference>
<dbReference type="Pfam" id="PF26557">
    <property type="entry name" value="Cullin_AB"/>
    <property type="match status" value="1"/>
</dbReference>
<dbReference type="Proteomes" id="UP000663854">
    <property type="component" value="Unassembled WGS sequence"/>
</dbReference>
<evidence type="ECO:0000256" key="2">
    <source>
        <dbReference type="ARBA" id="ARBA00006019"/>
    </source>
</evidence>
<protein>
    <recommendedName>
        <fullName evidence="9">Cullin-4</fullName>
    </recommendedName>
</protein>
<dbReference type="InterPro" id="IPR036388">
    <property type="entry name" value="WH-like_DNA-bd_sf"/>
</dbReference>
<evidence type="ECO:0000256" key="3">
    <source>
        <dbReference type="ARBA" id="ARBA00022499"/>
    </source>
</evidence>
<dbReference type="GO" id="GO:0031464">
    <property type="term" value="C:Cul4A-RING E3 ubiquitin ligase complex"/>
    <property type="evidence" value="ECO:0007669"/>
    <property type="project" value="UniProtKB-ARBA"/>
</dbReference>
<dbReference type="FunFam" id="3.30.230.130:FF:000001">
    <property type="entry name" value="Cullin 4A"/>
    <property type="match status" value="1"/>
</dbReference>
<keyword evidence="5" id="KW-0227">DNA damage</keyword>
<dbReference type="Gene3D" id="1.20.1310.10">
    <property type="entry name" value="Cullin Repeats"/>
    <property type="match status" value="4"/>
</dbReference>
<keyword evidence="6" id="KW-0833">Ubl conjugation pathway</keyword>
<dbReference type="PROSITE" id="PS01256">
    <property type="entry name" value="CULLIN_1"/>
    <property type="match status" value="1"/>
</dbReference>
<feature type="region of interest" description="Disordered" evidence="12">
    <location>
        <begin position="1"/>
        <end position="20"/>
    </location>
</feature>
<dbReference type="SMART" id="SM00884">
    <property type="entry name" value="Cullin_Nedd8"/>
    <property type="match status" value="1"/>
</dbReference>
<dbReference type="Gene3D" id="1.10.10.10">
    <property type="entry name" value="Winged helix-like DNA-binding domain superfamily/Winged helix DNA-binding domain"/>
    <property type="match status" value="1"/>
</dbReference>
<feature type="domain" description="Cullin family profile" evidence="13">
    <location>
        <begin position="399"/>
        <end position="628"/>
    </location>
</feature>
<dbReference type="SUPFAM" id="SSF46785">
    <property type="entry name" value="Winged helix' DNA-binding domain"/>
    <property type="match status" value="1"/>
</dbReference>
<dbReference type="InterPro" id="IPR016157">
    <property type="entry name" value="Cullin_CS"/>
</dbReference>
<dbReference type="SMART" id="SM00182">
    <property type="entry name" value="CULLIN"/>
    <property type="match status" value="1"/>
</dbReference>
<dbReference type="InterPro" id="IPR001373">
    <property type="entry name" value="Cullin_N"/>
</dbReference>
<dbReference type="FunFam" id="1.20.1310.10:FF:000001">
    <property type="entry name" value="Cullin 3"/>
    <property type="match status" value="1"/>
</dbReference>
<gene>
    <name evidence="15" type="ORF">JXQ802_LOCUS7623</name>
    <name evidence="14" type="ORF">PYM288_LOCUS1668</name>
</gene>
<keyword evidence="8" id="KW-0234">DNA repair</keyword>
<accession>A0A813NSF8</accession>
<keyword evidence="7" id="KW-0832">Ubl conjugation</keyword>
<dbReference type="GO" id="GO:0042254">
    <property type="term" value="P:ribosome biogenesis"/>
    <property type="evidence" value="ECO:0007669"/>
    <property type="project" value="UniProtKB-ARBA"/>
</dbReference>
<evidence type="ECO:0000256" key="10">
    <source>
        <dbReference type="PROSITE-ProRule" id="PRU00330"/>
    </source>
</evidence>
<dbReference type="FunFam" id="1.20.1310.10:FF:000004">
    <property type="entry name" value="Cullin 4B"/>
    <property type="match status" value="1"/>
</dbReference>
<evidence type="ECO:0000256" key="7">
    <source>
        <dbReference type="ARBA" id="ARBA00022843"/>
    </source>
</evidence>
<dbReference type="PROSITE" id="PS50069">
    <property type="entry name" value="CULLIN_2"/>
    <property type="match status" value="1"/>
</dbReference>
<reference evidence="14" key="1">
    <citation type="submission" date="2021-02" db="EMBL/GenBank/DDBJ databases">
        <authorList>
            <person name="Nowell W R."/>
        </authorList>
    </citation>
    <scope>NUCLEOTIDE SEQUENCE</scope>
</reference>
<dbReference type="AlphaFoldDB" id="A0A813NSF8"/>
<evidence type="ECO:0000256" key="4">
    <source>
        <dbReference type="ARBA" id="ARBA00022553"/>
    </source>
</evidence>
<dbReference type="SUPFAM" id="SSF75632">
    <property type="entry name" value="Cullin homology domain"/>
    <property type="match status" value="1"/>
</dbReference>
<dbReference type="InterPro" id="IPR016159">
    <property type="entry name" value="Cullin_repeat-like_dom_sf"/>
</dbReference>
<evidence type="ECO:0000256" key="8">
    <source>
        <dbReference type="ARBA" id="ARBA00023204"/>
    </source>
</evidence>
<evidence type="ECO:0000313" key="17">
    <source>
        <dbReference type="Proteomes" id="UP000663870"/>
    </source>
</evidence>
<dbReference type="InterPro" id="IPR016158">
    <property type="entry name" value="Cullin_homology"/>
</dbReference>
<dbReference type="GO" id="GO:0006281">
    <property type="term" value="P:DNA repair"/>
    <property type="evidence" value="ECO:0007669"/>
    <property type="project" value="UniProtKB-KW"/>
</dbReference>
<dbReference type="Gene3D" id="3.30.230.130">
    <property type="entry name" value="Cullin, Chain C, Domain 2"/>
    <property type="match status" value="1"/>
</dbReference>
<dbReference type="InterPro" id="IPR059120">
    <property type="entry name" value="Cullin-like_AB"/>
</dbReference>
<dbReference type="FunFam" id="1.20.1310.10:FF:000003">
    <property type="entry name" value="Cullin 4A"/>
    <property type="match status" value="1"/>
</dbReference>
<dbReference type="Proteomes" id="UP000663870">
    <property type="component" value="Unassembled WGS sequence"/>
</dbReference>
<dbReference type="GO" id="GO:0006511">
    <property type="term" value="P:ubiquitin-dependent protein catabolic process"/>
    <property type="evidence" value="ECO:0007669"/>
    <property type="project" value="InterPro"/>
</dbReference>
<dbReference type="FunFam" id="1.10.10.10:FF:000050">
    <property type="entry name" value="Cullin 4B"/>
    <property type="match status" value="1"/>
</dbReference>
<evidence type="ECO:0000256" key="12">
    <source>
        <dbReference type="SAM" id="MobiDB-lite"/>
    </source>
</evidence>
<evidence type="ECO:0000259" key="13">
    <source>
        <dbReference type="PROSITE" id="PS50069"/>
    </source>
</evidence>
<keyword evidence="3" id="KW-1017">Isopeptide bond</keyword>
<dbReference type="InterPro" id="IPR036317">
    <property type="entry name" value="Cullin_homology_sf"/>
</dbReference>
<evidence type="ECO:0000256" key="11">
    <source>
        <dbReference type="RuleBase" id="RU003829"/>
    </source>
</evidence>
<comment type="similarity">
    <text evidence="2 10 11">Belongs to the cullin family.</text>
</comment>
<evidence type="ECO:0000256" key="1">
    <source>
        <dbReference type="ARBA" id="ARBA00004906"/>
    </source>
</evidence>
<dbReference type="InterPro" id="IPR019559">
    <property type="entry name" value="Cullin_neddylation_domain"/>
</dbReference>
<keyword evidence="4" id="KW-0597">Phosphoprotein</keyword>
<comment type="caution">
    <text evidence="14">The sequence shown here is derived from an EMBL/GenBank/DDBJ whole genome shotgun (WGS) entry which is preliminary data.</text>
</comment>
<evidence type="ECO:0000256" key="6">
    <source>
        <dbReference type="ARBA" id="ARBA00022786"/>
    </source>
</evidence>
<dbReference type="EMBL" id="CAJNOH010000009">
    <property type="protein sequence ID" value="CAF0743047.1"/>
    <property type="molecule type" value="Genomic_DNA"/>
</dbReference>
<comment type="pathway">
    <text evidence="1">Protein modification; protein ubiquitination.</text>
</comment>
<evidence type="ECO:0000256" key="9">
    <source>
        <dbReference type="ARBA" id="ARBA00069613"/>
    </source>
</evidence>
<dbReference type="EMBL" id="CAJNOL010000128">
    <property type="protein sequence ID" value="CAF0869833.1"/>
    <property type="molecule type" value="Genomic_DNA"/>
</dbReference>
<name>A0A813NSF8_9BILA</name>
<evidence type="ECO:0000256" key="5">
    <source>
        <dbReference type="ARBA" id="ARBA00022763"/>
    </source>
</evidence>
<evidence type="ECO:0000313" key="14">
    <source>
        <dbReference type="EMBL" id="CAF0743047.1"/>
    </source>
</evidence>
<sequence length="755" mass="88179">MEKDTRNRYSNGSSSALFSSQNSSMTTKKLVIKNLKTSALTPPPDYFDKIWPLLKQALEAILNGRNSPTNEEQLYRHIDHLCTTSMNETNTSSPSLLYENLKKVLDDHIQTLRPPLLTDANDSYDYLRLLNSIWNDHIVRSVLIRQLFIVLDRTYVLHAAVPSIWELNQDLFRRYIMQNSIISNRCISGLLKLIEQERRGETIDSSLMKNLLRMLIDLHLYKKDFEPSFLQSTEELYHNEGRQLIQRLELSQYLSHIERRLNEEQLRIKNYIDQSTKVQLIHIVENNLITNHIKQMLSKNFDTLIDENRFTSVALMYDLFLRIGPNAIHDLREAFGNYTKVHGRALVIDVDKDDKMVDELLEFKEKLDHFVHECFHNNEKFVNILKDSFEYFINQRANKPAELIAKAVDARLRAGNKEATEEELEKILDKLLILFRFIHGKDVFEAFYKKDLAKRLLVGKSASVDAEKSMLLKLKQECGNVFTSKLEGMFKDIELSKDIMSAFDQHMHGRETPGNIGMSVYVLTMGFWPTYPSVTAILPPEFCRLQEIFTSFYLSKHTGRKLQWQYTLDHCLLKGWLKEKAIKEFHVSLYQALVLLLFNRHKDLTYKDIQEQTKIQGPELQRTLQSLACGKIRILNKKPMSKDINTDDRFTLNTSFEHKLIRIKINQVQLKETPEENSSTTERVVQDRHYQIDAAIVRIMKTRKTLSHAQLISEVFSQLKFPLSTGVVKTRIESLLEREYMKRSADNANIYEYLA</sequence>
<evidence type="ECO:0000313" key="15">
    <source>
        <dbReference type="EMBL" id="CAF0869833.1"/>
    </source>
</evidence>
<dbReference type="Pfam" id="PF10557">
    <property type="entry name" value="Cullin_Nedd8"/>
    <property type="match status" value="1"/>
</dbReference>
<dbReference type="Pfam" id="PF00888">
    <property type="entry name" value="Cullin"/>
    <property type="match status" value="1"/>
</dbReference>
<dbReference type="GO" id="GO:0031625">
    <property type="term" value="F:ubiquitin protein ligase binding"/>
    <property type="evidence" value="ECO:0007669"/>
    <property type="project" value="InterPro"/>
</dbReference>
<dbReference type="InterPro" id="IPR036390">
    <property type="entry name" value="WH_DNA-bd_sf"/>
</dbReference>
<keyword evidence="17" id="KW-1185">Reference proteome</keyword>
<dbReference type="GO" id="GO:0005634">
    <property type="term" value="C:nucleus"/>
    <property type="evidence" value="ECO:0007669"/>
    <property type="project" value="UniProtKB-ARBA"/>
</dbReference>
<feature type="compositionally biased region" description="Low complexity" evidence="12">
    <location>
        <begin position="10"/>
        <end position="20"/>
    </location>
</feature>
<organism evidence="14 16">
    <name type="scientific">Rotaria sordida</name>
    <dbReference type="NCBI Taxonomy" id="392033"/>
    <lineage>
        <taxon>Eukaryota</taxon>
        <taxon>Metazoa</taxon>
        <taxon>Spiralia</taxon>
        <taxon>Gnathifera</taxon>
        <taxon>Rotifera</taxon>
        <taxon>Eurotatoria</taxon>
        <taxon>Bdelloidea</taxon>
        <taxon>Philodinida</taxon>
        <taxon>Philodinidae</taxon>
        <taxon>Rotaria</taxon>
    </lineage>
</organism>
<dbReference type="SUPFAM" id="SSF74788">
    <property type="entry name" value="Cullin repeat-like"/>
    <property type="match status" value="1"/>
</dbReference>
<dbReference type="PANTHER" id="PTHR11932">
    <property type="entry name" value="CULLIN"/>
    <property type="match status" value="1"/>
</dbReference>
<evidence type="ECO:0000313" key="16">
    <source>
        <dbReference type="Proteomes" id="UP000663854"/>
    </source>
</evidence>